<gene>
    <name evidence="1" type="ORF">GCM10022383_28340</name>
</gene>
<name>A0ABP7NM01_9MICO</name>
<evidence type="ECO:0008006" key="3">
    <source>
        <dbReference type="Google" id="ProtNLM"/>
    </source>
</evidence>
<comment type="caution">
    <text evidence="1">The sequence shown here is derived from an EMBL/GenBank/DDBJ whole genome shotgun (WGS) entry which is preliminary data.</text>
</comment>
<reference evidence="2" key="1">
    <citation type="journal article" date="2019" name="Int. J. Syst. Evol. Microbiol.">
        <title>The Global Catalogue of Microorganisms (GCM) 10K type strain sequencing project: providing services to taxonomists for standard genome sequencing and annotation.</title>
        <authorList>
            <consortium name="The Broad Institute Genomics Platform"/>
            <consortium name="The Broad Institute Genome Sequencing Center for Infectious Disease"/>
            <person name="Wu L."/>
            <person name="Ma J."/>
        </authorList>
    </citation>
    <scope>NUCLEOTIDE SEQUENCE [LARGE SCALE GENOMIC DNA]</scope>
    <source>
        <strain evidence="2">JCM 17024</strain>
    </source>
</reference>
<keyword evidence="2" id="KW-1185">Reference proteome</keyword>
<sequence length="119" mass="13139">MTTWYTVDDADAQARLLDAWDDAPIENLEVCGMILDAAREQVITYAPAPAPVEDGQPVPDPPSRYVLAQLQQAKNLWNAGRVSTGGEVGVDGQYTFTPRPLDKTIRQIIRPVDRKPHAL</sequence>
<protein>
    <recommendedName>
        <fullName evidence="3">Head-to-tail adaptor</fullName>
    </recommendedName>
</protein>
<dbReference type="Proteomes" id="UP001501591">
    <property type="component" value="Unassembled WGS sequence"/>
</dbReference>
<dbReference type="RefSeq" id="WP_344820361.1">
    <property type="nucleotide sequence ID" value="NZ_BAABCP010000002.1"/>
</dbReference>
<evidence type="ECO:0000313" key="2">
    <source>
        <dbReference type="Proteomes" id="UP001501591"/>
    </source>
</evidence>
<accession>A0ABP7NM01</accession>
<dbReference type="EMBL" id="BAABCP010000002">
    <property type="protein sequence ID" value="GAA3948884.1"/>
    <property type="molecule type" value="Genomic_DNA"/>
</dbReference>
<organism evidence="1 2">
    <name type="scientific">Microbacterium soli</name>
    <dbReference type="NCBI Taxonomy" id="446075"/>
    <lineage>
        <taxon>Bacteria</taxon>
        <taxon>Bacillati</taxon>
        <taxon>Actinomycetota</taxon>
        <taxon>Actinomycetes</taxon>
        <taxon>Micrococcales</taxon>
        <taxon>Microbacteriaceae</taxon>
        <taxon>Microbacterium</taxon>
    </lineage>
</organism>
<evidence type="ECO:0000313" key="1">
    <source>
        <dbReference type="EMBL" id="GAA3948884.1"/>
    </source>
</evidence>
<proteinExistence type="predicted"/>